<keyword evidence="4 9" id="KW-0521">NADP</keyword>
<dbReference type="GO" id="GO:0030604">
    <property type="term" value="F:1-deoxy-D-xylulose-5-phosphate reductoisomerase activity"/>
    <property type="evidence" value="ECO:0007669"/>
    <property type="project" value="UniProtKB-UniRule"/>
</dbReference>
<dbReference type="GO" id="GO:0016853">
    <property type="term" value="F:isomerase activity"/>
    <property type="evidence" value="ECO:0007669"/>
    <property type="project" value="UniProtKB-KW"/>
</dbReference>
<proteinExistence type="inferred from homology"/>
<dbReference type="Pfam" id="PF13288">
    <property type="entry name" value="DXPR_C"/>
    <property type="match status" value="1"/>
</dbReference>
<dbReference type="NCBIfam" id="NF009114">
    <property type="entry name" value="PRK12464.1"/>
    <property type="match status" value="1"/>
</dbReference>
<comment type="caution">
    <text evidence="9">Lacks conserved residue(s) required for the propagation of feature annotation.</text>
</comment>
<comment type="function">
    <text evidence="9">Catalyzes the NADPH-dependent rearrangement and reduction of 1-deoxy-D-xylulose-5-phosphate (DXP) to 2-C-methyl-D-erythritol 4-phosphate (MEP).</text>
</comment>
<comment type="caution">
    <text evidence="13">The sequence shown here is derived from an EMBL/GenBank/DDBJ whole genome shotgun (WGS) entry which is preliminary data.</text>
</comment>
<feature type="binding site" evidence="9">
    <location>
        <position position="149"/>
    </location>
    <ligand>
        <name>Mn(2+)</name>
        <dbReference type="ChEBI" id="CHEBI:29035"/>
    </ligand>
</feature>
<evidence type="ECO:0000259" key="12">
    <source>
        <dbReference type="Pfam" id="PF13288"/>
    </source>
</evidence>
<evidence type="ECO:0000259" key="10">
    <source>
        <dbReference type="Pfam" id="PF02670"/>
    </source>
</evidence>
<dbReference type="FunFam" id="3.40.50.720:FF:000045">
    <property type="entry name" value="1-deoxy-D-xylulose 5-phosphate reductoisomerase"/>
    <property type="match status" value="1"/>
</dbReference>
<organism evidence="13 14">
    <name type="scientific">Filobacillus milosensis</name>
    <dbReference type="NCBI Taxonomy" id="94137"/>
    <lineage>
        <taxon>Bacteria</taxon>
        <taxon>Bacillati</taxon>
        <taxon>Bacillota</taxon>
        <taxon>Bacilli</taxon>
        <taxon>Bacillales</taxon>
        <taxon>Bacillaceae</taxon>
        <taxon>Filobacillus</taxon>
    </lineage>
</organism>
<feature type="binding site" evidence="9">
    <location>
        <position position="218"/>
    </location>
    <ligand>
        <name>Mn(2+)</name>
        <dbReference type="ChEBI" id="CHEBI:29035"/>
    </ligand>
</feature>
<feature type="binding site" evidence="9">
    <location>
        <position position="13"/>
    </location>
    <ligand>
        <name>NADPH</name>
        <dbReference type="ChEBI" id="CHEBI:57783"/>
    </ligand>
</feature>
<dbReference type="Gene3D" id="3.40.50.720">
    <property type="entry name" value="NAD(P)-binding Rossmann-like Domain"/>
    <property type="match status" value="1"/>
</dbReference>
<dbReference type="SUPFAM" id="SSF55347">
    <property type="entry name" value="Glyceraldehyde-3-phosphate dehydrogenase-like, C-terminal domain"/>
    <property type="match status" value="1"/>
</dbReference>
<dbReference type="InterPro" id="IPR026877">
    <property type="entry name" value="DXPR_C"/>
</dbReference>
<name>A0A4Y8IR82_9BACI</name>
<accession>A0A4Y8IR82</accession>
<dbReference type="AlphaFoldDB" id="A0A4Y8IR82"/>
<dbReference type="GO" id="GO:0070402">
    <property type="term" value="F:NADPH binding"/>
    <property type="evidence" value="ECO:0007669"/>
    <property type="project" value="InterPro"/>
</dbReference>
<dbReference type="GO" id="GO:0030145">
    <property type="term" value="F:manganese ion binding"/>
    <property type="evidence" value="ECO:0007669"/>
    <property type="project" value="TreeGrafter"/>
</dbReference>
<evidence type="ECO:0000256" key="4">
    <source>
        <dbReference type="ARBA" id="ARBA00022857"/>
    </source>
</evidence>
<dbReference type="PANTHER" id="PTHR30525:SF0">
    <property type="entry name" value="1-DEOXY-D-XYLULOSE 5-PHOSPHATE REDUCTOISOMERASE, CHLOROPLASTIC"/>
    <property type="match status" value="1"/>
</dbReference>
<evidence type="ECO:0000256" key="1">
    <source>
        <dbReference type="ARBA" id="ARBA00005094"/>
    </source>
</evidence>
<evidence type="ECO:0000256" key="2">
    <source>
        <dbReference type="ARBA" id="ARBA00006825"/>
    </source>
</evidence>
<feature type="domain" description="1-deoxy-D-xylulose 5-phosphate reductoisomerase N-terminal" evidence="10">
    <location>
        <begin position="4"/>
        <end position="129"/>
    </location>
</feature>
<evidence type="ECO:0000256" key="3">
    <source>
        <dbReference type="ARBA" id="ARBA00022723"/>
    </source>
</evidence>
<dbReference type="NCBIfam" id="TIGR00243">
    <property type="entry name" value="Dxr"/>
    <property type="match status" value="1"/>
</dbReference>
<dbReference type="PIRSF" id="PIRSF006205">
    <property type="entry name" value="Dxp_reductismrs"/>
    <property type="match status" value="1"/>
</dbReference>
<feature type="binding site" evidence="9">
    <location>
        <position position="218"/>
    </location>
    <ligand>
        <name>1-deoxy-D-xylulose 5-phosphate</name>
        <dbReference type="ChEBI" id="CHEBI:57792"/>
    </ligand>
</feature>
<dbReference type="InterPro" id="IPR036291">
    <property type="entry name" value="NAD(P)-bd_dom_sf"/>
</dbReference>
<dbReference type="HAMAP" id="MF_00183">
    <property type="entry name" value="DXP_reductoisom"/>
    <property type="match status" value="1"/>
</dbReference>
<protein>
    <recommendedName>
        <fullName evidence="9">1-deoxy-D-xylulose 5-phosphate reductoisomerase</fullName>
        <shortName evidence="9">DXP reductoisomerase</shortName>
        <ecNumber evidence="9">1.1.1.267</ecNumber>
    </recommendedName>
    <alternativeName>
        <fullName evidence="9">1-deoxyxylulose-5-phosphate reductoisomerase</fullName>
    </alternativeName>
    <alternativeName>
        <fullName evidence="9">2-C-methyl-D-erythritol 4-phosphate synthase</fullName>
    </alternativeName>
</protein>
<dbReference type="GO" id="GO:0051484">
    <property type="term" value="P:isopentenyl diphosphate biosynthetic process, methylerythritol 4-phosphate pathway involved in terpenoid biosynthetic process"/>
    <property type="evidence" value="ECO:0007669"/>
    <property type="project" value="UniProtKB-ARBA"/>
</dbReference>
<comment type="catalytic activity">
    <reaction evidence="8">
        <text>2-C-methyl-D-erythritol 4-phosphate + NADP(+) = 1-deoxy-D-xylulose 5-phosphate + NADPH + H(+)</text>
        <dbReference type="Rhea" id="RHEA:13717"/>
        <dbReference type="ChEBI" id="CHEBI:15378"/>
        <dbReference type="ChEBI" id="CHEBI:57783"/>
        <dbReference type="ChEBI" id="CHEBI:57792"/>
        <dbReference type="ChEBI" id="CHEBI:58262"/>
        <dbReference type="ChEBI" id="CHEBI:58349"/>
        <dbReference type="EC" id="1.1.1.267"/>
    </reaction>
    <physiologicalReaction direction="right-to-left" evidence="8">
        <dbReference type="Rhea" id="RHEA:13719"/>
    </physiologicalReaction>
</comment>
<dbReference type="SUPFAM" id="SSF51735">
    <property type="entry name" value="NAD(P)-binding Rossmann-fold domains"/>
    <property type="match status" value="1"/>
</dbReference>
<feature type="binding site" evidence="9">
    <location>
        <position position="196"/>
    </location>
    <ligand>
        <name>1-deoxy-D-xylulose 5-phosphate</name>
        <dbReference type="ChEBI" id="CHEBI:57792"/>
    </ligand>
</feature>
<dbReference type="InterPro" id="IPR013512">
    <property type="entry name" value="DXP_reductoisomerase_N"/>
</dbReference>
<feature type="binding site" evidence="9">
    <location>
        <position position="209"/>
    </location>
    <ligand>
        <name>1-deoxy-D-xylulose 5-phosphate</name>
        <dbReference type="ChEBI" id="CHEBI:57792"/>
    </ligand>
</feature>
<feature type="domain" description="1-deoxy-D-xylulose 5-phosphate reductoisomerase C-terminal" evidence="11">
    <location>
        <begin position="143"/>
        <end position="226"/>
    </location>
</feature>
<dbReference type="Pfam" id="PF02670">
    <property type="entry name" value="DXP_reductoisom"/>
    <property type="match status" value="1"/>
</dbReference>
<sequence>MKQIALLGGTGSIGLQTVEVIKEHPEEFNLLAFAFGENVDKALPIIEQLKPSYIVVKNRAIKEKLGNRISYNGKINYGIEALNEIVSLSKVDIVVNAVLGSVGLEPTLEAIRANKQIAFANKETLVTAGHLVMKEAKANQVNLLPVDSEHAAIHQCLKGENLKEVNRIILTASGGSFRDRTREELVGVTKYDALKHPNWSMGSKITIDSATMMNKGLEVIEAYWLFGVPYDGIQVIMHNESVIHSMVEFVDRSVMAQLGTPDMRIPIQYALTYPDRFNYHLSDALDLVQIGQLNFREMSFERFPCLRMAYEAGKAGGSLPTVLNAANEEAVSLFLQDHIKFLDIEKLIENELEKHSVIKNPDLETILSIDAEIRDSVKRTGLKR</sequence>
<dbReference type="SUPFAM" id="SSF69055">
    <property type="entry name" value="1-deoxy-D-xylulose-5-phosphate reductoisomerase, C-terminal domain"/>
    <property type="match status" value="1"/>
</dbReference>
<feature type="binding site" evidence="9">
    <location>
        <position position="122"/>
    </location>
    <ligand>
        <name>1-deoxy-D-xylulose 5-phosphate</name>
        <dbReference type="ChEBI" id="CHEBI:57792"/>
    </ligand>
</feature>
<evidence type="ECO:0000313" key="14">
    <source>
        <dbReference type="Proteomes" id="UP000297975"/>
    </source>
</evidence>
<comment type="pathway">
    <text evidence="1 9">Isoprenoid biosynthesis; isopentenyl diphosphate biosynthesis via DXP pathway; isopentenyl diphosphate from 1-deoxy-D-xylulose 5-phosphate: step 1/6.</text>
</comment>
<gene>
    <name evidence="9" type="primary">dxr</name>
    <name evidence="13" type="ORF">E3U55_05005</name>
</gene>
<evidence type="ECO:0000256" key="5">
    <source>
        <dbReference type="ARBA" id="ARBA00023002"/>
    </source>
</evidence>
<reference evidence="13 14" key="1">
    <citation type="submission" date="2019-03" db="EMBL/GenBank/DDBJ databases">
        <authorList>
            <person name="He R.-H."/>
        </authorList>
    </citation>
    <scope>NUCLEOTIDE SEQUENCE [LARGE SCALE GENOMIC DNA]</scope>
    <source>
        <strain evidence="14">SH 714</strain>
    </source>
</reference>
<keyword evidence="6 9" id="KW-0464">Manganese</keyword>
<evidence type="ECO:0000259" key="11">
    <source>
        <dbReference type="Pfam" id="PF08436"/>
    </source>
</evidence>
<evidence type="ECO:0000256" key="7">
    <source>
        <dbReference type="ARBA" id="ARBA00023229"/>
    </source>
</evidence>
<comment type="similarity">
    <text evidence="2 9">Belongs to the DXR family.</text>
</comment>
<keyword evidence="5 9" id="KW-0560">Oxidoreductase</keyword>
<evidence type="ECO:0000256" key="6">
    <source>
        <dbReference type="ARBA" id="ARBA00023211"/>
    </source>
</evidence>
<evidence type="ECO:0000256" key="8">
    <source>
        <dbReference type="ARBA" id="ARBA00048543"/>
    </source>
</evidence>
<dbReference type="InterPro" id="IPR003821">
    <property type="entry name" value="DXP_reductoisomerase"/>
</dbReference>
<keyword evidence="13" id="KW-0413">Isomerase</keyword>
<comment type="cofactor">
    <cofactor evidence="9">
        <name>Mg(2+)</name>
        <dbReference type="ChEBI" id="CHEBI:18420"/>
    </cofactor>
    <cofactor evidence="9">
        <name>Mn(2+)</name>
        <dbReference type="ChEBI" id="CHEBI:29035"/>
    </cofactor>
</comment>
<feature type="binding site" evidence="9">
    <location>
        <position position="11"/>
    </location>
    <ligand>
        <name>NADPH</name>
        <dbReference type="ChEBI" id="CHEBI:57783"/>
    </ligand>
</feature>
<keyword evidence="7 9" id="KW-0414">Isoprene biosynthesis</keyword>
<dbReference type="Gene3D" id="1.10.1740.10">
    <property type="match status" value="1"/>
</dbReference>
<evidence type="ECO:0000313" key="13">
    <source>
        <dbReference type="EMBL" id="TFB23178.1"/>
    </source>
</evidence>
<feature type="binding site" evidence="9">
    <location>
        <position position="149"/>
    </location>
    <ligand>
        <name>1-deoxy-D-xylulose 5-phosphate</name>
        <dbReference type="ChEBI" id="CHEBI:57792"/>
    </ligand>
</feature>
<feature type="domain" description="DXP reductoisomerase C-terminal" evidence="12">
    <location>
        <begin position="258"/>
        <end position="375"/>
    </location>
</feature>
<dbReference type="Pfam" id="PF08436">
    <property type="entry name" value="DXP_redisom_C"/>
    <property type="match status" value="1"/>
</dbReference>
<feature type="binding site" evidence="9">
    <location>
        <position position="121"/>
    </location>
    <ligand>
        <name>NADPH</name>
        <dbReference type="ChEBI" id="CHEBI:57783"/>
    </ligand>
</feature>
<feature type="binding site" evidence="9">
    <location>
        <position position="10"/>
    </location>
    <ligand>
        <name>NADPH</name>
        <dbReference type="ChEBI" id="CHEBI:57783"/>
    </ligand>
</feature>
<dbReference type="EMBL" id="SOPW01000004">
    <property type="protein sequence ID" value="TFB23178.1"/>
    <property type="molecule type" value="Genomic_DNA"/>
</dbReference>
<feature type="binding site" evidence="9">
    <location>
        <position position="202"/>
    </location>
    <ligand>
        <name>NADPH</name>
        <dbReference type="ChEBI" id="CHEBI:57783"/>
    </ligand>
</feature>
<dbReference type="RefSeq" id="WP_134339251.1">
    <property type="nucleotide sequence ID" value="NZ_SOPW01000004.1"/>
</dbReference>
<feature type="binding site" evidence="9">
    <location>
        <position position="12"/>
    </location>
    <ligand>
        <name>NADPH</name>
        <dbReference type="ChEBI" id="CHEBI:57783"/>
    </ligand>
</feature>
<feature type="binding site" evidence="9">
    <location>
        <position position="215"/>
    </location>
    <ligand>
        <name>1-deoxy-D-xylulose 5-phosphate</name>
        <dbReference type="ChEBI" id="CHEBI:57792"/>
    </ligand>
</feature>
<feature type="binding site" evidence="9">
    <location>
        <position position="38"/>
    </location>
    <ligand>
        <name>NADPH</name>
        <dbReference type="ChEBI" id="CHEBI:57783"/>
    </ligand>
</feature>
<dbReference type="PANTHER" id="PTHR30525">
    <property type="entry name" value="1-DEOXY-D-XYLULOSE 5-PHOSPHATE REDUCTOISOMERASE"/>
    <property type="match status" value="1"/>
</dbReference>
<feature type="binding site" evidence="9">
    <location>
        <position position="147"/>
    </location>
    <ligand>
        <name>Mn(2+)</name>
        <dbReference type="ChEBI" id="CHEBI:29035"/>
    </ligand>
</feature>
<feature type="binding site" evidence="9">
    <location>
        <position position="148"/>
    </location>
    <ligand>
        <name>1-deoxy-D-xylulose 5-phosphate</name>
        <dbReference type="ChEBI" id="CHEBI:57792"/>
    </ligand>
</feature>
<keyword evidence="3 9" id="KW-0479">Metal-binding</keyword>
<feature type="binding site" evidence="9">
    <location>
        <position position="123"/>
    </location>
    <ligand>
        <name>NADPH</name>
        <dbReference type="ChEBI" id="CHEBI:57783"/>
    </ligand>
</feature>
<keyword evidence="9" id="KW-0460">Magnesium</keyword>
<feature type="binding site" evidence="9">
    <location>
        <position position="36"/>
    </location>
    <ligand>
        <name>NADPH</name>
        <dbReference type="ChEBI" id="CHEBI:57783"/>
    </ligand>
</feature>
<dbReference type="InterPro" id="IPR013644">
    <property type="entry name" value="DXP_reductoisomerase_C"/>
</dbReference>
<keyword evidence="14" id="KW-1185">Reference proteome</keyword>
<dbReference type="OrthoDB" id="9806546at2"/>
<dbReference type="InterPro" id="IPR036169">
    <property type="entry name" value="DXPR_C_sf"/>
</dbReference>
<dbReference type="EC" id="1.1.1.267" evidence="9"/>
<feature type="binding site" evidence="9">
    <location>
        <position position="173"/>
    </location>
    <ligand>
        <name>1-deoxy-D-xylulose 5-phosphate</name>
        <dbReference type="ChEBI" id="CHEBI:57792"/>
    </ligand>
</feature>
<evidence type="ECO:0000256" key="9">
    <source>
        <dbReference type="HAMAP-Rule" id="MF_00183"/>
    </source>
</evidence>
<dbReference type="Proteomes" id="UP000297975">
    <property type="component" value="Unassembled WGS sequence"/>
</dbReference>
<feature type="binding site" evidence="9">
    <location>
        <position position="214"/>
    </location>
    <ligand>
        <name>1-deoxy-D-xylulose 5-phosphate</name>
        <dbReference type="ChEBI" id="CHEBI:57792"/>
    </ligand>
</feature>
<dbReference type="UniPathway" id="UPA00056">
    <property type="reaction ID" value="UER00092"/>
</dbReference>